<evidence type="ECO:0000313" key="3">
    <source>
        <dbReference type="EMBL" id="NMH76392.1"/>
    </source>
</evidence>
<evidence type="ECO:0000256" key="1">
    <source>
        <dbReference type="SAM" id="SignalP"/>
    </source>
</evidence>
<keyword evidence="4" id="KW-1185">Reference proteome</keyword>
<evidence type="ECO:0000313" key="4">
    <source>
        <dbReference type="Proteomes" id="UP001296706"/>
    </source>
</evidence>
<sequence>MIRSLTRRVLVGTAATAAVAGLALAGFTGTSAAAQPATATPTVSTAAVVPTALTSTAQSDAVKAWHFSTVMKGTNEVRVASGPKKAGDRNGSGTARVSIQGDEVTYFFSWKGISAPTEGHIHQGPIGKDGPVVVPFFMKKVAAGRNTVSGTVRVTNQALLRQIETHPGEFYVNLHTAEFPGGAIRGQL</sequence>
<keyword evidence="1" id="KW-0732">Signal</keyword>
<dbReference type="InterPro" id="IPR006311">
    <property type="entry name" value="TAT_signal"/>
</dbReference>
<dbReference type="PROSITE" id="PS50933">
    <property type="entry name" value="CHRD"/>
    <property type="match status" value="1"/>
</dbReference>
<dbReference type="PROSITE" id="PS51318">
    <property type="entry name" value="TAT"/>
    <property type="match status" value="1"/>
</dbReference>
<feature type="domain" description="CHRD" evidence="2">
    <location>
        <begin position="63"/>
        <end position="188"/>
    </location>
</feature>
<name>A0ABX1R7Q6_9PSEU</name>
<evidence type="ECO:0000259" key="2">
    <source>
        <dbReference type="PROSITE" id="PS50933"/>
    </source>
</evidence>
<accession>A0ABX1R7Q6</accession>
<protein>
    <submittedName>
        <fullName evidence="3">CHRD domain-containing protein</fullName>
    </submittedName>
</protein>
<feature type="signal peptide" evidence="1">
    <location>
        <begin position="1"/>
        <end position="25"/>
    </location>
</feature>
<comment type="caution">
    <text evidence="3">The sequence shown here is derived from an EMBL/GenBank/DDBJ whole genome shotgun (WGS) entry which is preliminary data.</text>
</comment>
<dbReference type="Proteomes" id="UP001296706">
    <property type="component" value="Unassembled WGS sequence"/>
</dbReference>
<dbReference type="EMBL" id="JAAXKY010000008">
    <property type="protein sequence ID" value="NMH76392.1"/>
    <property type="molecule type" value="Genomic_DNA"/>
</dbReference>
<feature type="chain" id="PRO_5047033137" evidence="1">
    <location>
        <begin position="26"/>
        <end position="188"/>
    </location>
</feature>
<dbReference type="SMART" id="SM00754">
    <property type="entry name" value="CHRD"/>
    <property type="match status" value="1"/>
</dbReference>
<dbReference type="RefSeq" id="WP_169394472.1">
    <property type="nucleotide sequence ID" value="NZ_BAAAJH010000008.1"/>
</dbReference>
<organism evidence="3 4">
    <name type="scientific">Pseudonocardia xinjiangensis</name>
    <dbReference type="NCBI Taxonomy" id="75289"/>
    <lineage>
        <taxon>Bacteria</taxon>
        <taxon>Bacillati</taxon>
        <taxon>Actinomycetota</taxon>
        <taxon>Actinomycetes</taxon>
        <taxon>Pseudonocardiales</taxon>
        <taxon>Pseudonocardiaceae</taxon>
        <taxon>Pseudonocardia</taxon>
    </lineage>
</organism>
<dbReference type="InterPro" id="IPR010895">
    <property type="entry name" value="CHRD"/>
</dbReference>
<dbReference type="Pfam" id="PF07452">
    <property type="entry name" value="CHRD"/>
    <property type="match status" value="1"/>
</dbReference>
<reference evidence="3 4" key="1">
    <citation type="submission" date="2020-04" db="EMBL/GenBank/DDBJ databases">
        <authorList>
            <person name="Klaysubun C."/>
            <person name="Duangmal K."/>
            <person name="Lipun K."/>
        </authorList>
    </citation>
    <scope>NUCLEOTIDE SEQUENCE [LARGE SCALE GENOMIC DNA]</scope>
    <source>
        <strain evidence="3 4">JCM 11839</strain>
    </source>
</reference>
<proteinExistence type="predicted"/>
<gene>
    <name evidence="3" type="ORF">HF577_04620</name>
</gene>